<feature type="compositionally biased region" description="Polar residues" evidence="1">
    <location>
        <begin position="132"/>
        <end position="146"/>
    </location>
</feature>
<feature type="region of interest" description="Disordered" evidence="1">
    <location>
        <begin position="160"/>
        <end position="298"/>
    </location>
</feature>
<feature type="region of interest" description="Disordered" evidence="1">
    <location>
        <begin position="1"/>
        <end position="76"/>
    </location>
</feature>
<reference evidence="2 3" key="1">
    <citation type="submission" date="2017-10" db="EMBL/GenBank/DDBJ databases">
        <title>Comparative genomics in systemic dimorphic fungi from Ajellomycetaceae.</title>
        <authorList>
            <person name="Munoz J.F."/>
            <person name="Mcewen J.G."/>
            <person name="Clay O.K."/>
            <person name="Cuomo C.A."/>
        </authorList>
    </citation>
    <scope>NUCLEOTIDE SEQUENCE [LARGE SCALE GENOMIC DNA]</scope>
    <source>
        <strain evidence="2 3">UAMH5409</strain>
    </source>
</reference>
<dbReference type="AlphaFoldDB" id="A0A2B7XKE9"/>
<evidence type="ECO:0000313" key="2">
    <source>
        <dbReference type="EMBL" id="PGH09400.1"/>
    </source>
</evidence>
<proteinExistence type="predicted"/>
<feature type="region of interest" description="Disordered" evidence="1">
    <location>
        <begin position="116"/>
        <end position="146"/>
    </location>
</feature>
<keyword evidence="3" id="KW-1185">Reference proteome</keyword>
<name>A0A2B7XKE9_9EURO</name>
<sequence>MAAAYDEDFPFRSHTAQQPSYPPPAIPVGMMSPPLTPHSNNLAKQPPQAQELQEHQERQQQQQQQEEELEVPIDSYQQPYLQDNKFYYYQQLQIEQEQQYQNYPYQHLHQQLNRNNSNYQNEFNPRRLPRLDTTSPSVRPRTQQSNKKMRYYAALQLNTPASASASAPPSPGGATPTTQKRSSSYSPFPFPDPDTSSTYSSSRRRPSAAPSTSAAAASTPSLPETASYPRLMERLERSPSPPRPTRSRTFFGTMSSTSRKGRKGPTRQNSMPLDSVNSNATGTGAGAGTGGKELKRSPSMFALFGRFKKKDK</sequence>
<feature type="compositionally biased region" description="Polar residues" evidence="1">
    <location>
        <begin position="266"/>
        <end position="279"/>
    </location>
</feature>
<dbReference type="EMBL" id="PDNB01000093">
    <property type="protein sequence ID" value="PGH09400.1"/>
    <property type="molecule type" value="Genomic_DNA"/>
</dbReference>
<gene>
    <name evidence="2" type="ORF">AJ79_05712</name>
</gene>
<dbReference type="OrthoDB" id="4188637at2759"/>
<comment type="caution">
    <text evidence="2">The sequence shown here is derived from an EMBL/GenBank/DDBJ whole genome shotgun (WGS) entry which is preliminary data.</text>
</comment>
<accession>A0A2B7XKE9</accession>
<dbReference type="Proteomes" id="UP000223968">
    <property type="component" value="Unassembled WGS sequence"/>
</dbReference>
<protein>
    <submittedName>
        <fullName evidence="2">Uncharacterized protein</fullName>
    </submittedName>
</protein>
<organism evidence="2 3">
    <name type="scientific">Helicocarpus griseus UAMH5409</name>
    <dbReference type="NCBI Taxonomy" id="1447875"/>
    <lineage>
        <taxon>Eukaryota</taxon>
        <taxon>Fungi</taxon>
        <taxon>Dikarya</taxon>
        <taxon>Ascomycota</taxon>
        <taxon>Pezizomycotina</taxon>
        <taxon>Eurotiomycetes</taxon>
        <taxon>Eurotiomycetidae</taxon>
        <taxon>Onygenales</taxon>
        <taxon>Ajellomycetaceae</taxon>
        <taxon>Helicocarpus</taxon>
    </lineage>
</organism>
<feature type="compositionally biased region" description="Low complexity" evidence="1">
    <location>
        <begin position="160"/>
        <end position="227"/>
    </location>
</feature>
<evidence type="ECO:0000256" key="1">
    <source>
        <dbReference type="SAM" id="MobiDB-lite"/>
    </source>
</evidence>
<evidence type="ECO:0000313" key="3">
    <source>
        <dbReference type="Proteomes" id="UP000223968"/>
    </source>
</evidence>